<feature type="signal peptide" evidence="1">
    <location>
        <begin position="1"/>
        <end position="26"/>
    </location>
</feature>
<dbReference type="Pfam" id="PF12904">
    <property type="entry name" value="Collagen_bind_2"/>
    <property type="match status" value="1"/>
</dbReference>
<name>A0A4Q0QAE7_9BRAD</name>
<dbReference type="Gene3D" id="3.20.20.80">
    <property type="entry name" value="Glycosidases"/>
    <property type="match status" value="1"/>
</dbReference>
<dbReference type="InterPro" id="IPR024749">
    <property type="entry name" value="Collagen-bd_put"/>
</dbReference>
<dbReference type="InterPro" id="IPR025277">
    <property type="entry name" value="Apiosidase-like_cat_dom"/>
</dbReference>
<accession>A0A4Q0QAE7</accession>
<sequence>MTDYRSLPLVGAMAIQLLSGTFTALAAEAENGARTGFAHPVSTAHRRFIDQTGKIYLLKTMASWAMSQNCSDAEITQALEGLKALRFNAVTVSPFGVHMNDSFGDRYKNKAGQRFFTAEPYASSLGPAWSSMDRVMREATRLEMTVVFSLFMSPGNTGTALDLIAAGTTNAYDFGKAVATRYASYSNIVWHVMGDFKWRYNEGPAAGLDAIFHGIRDVEGSSHRLIIAEPANGSTSFDQFISAEGPAGYKWFKQSADTIYHYGSSSVAQFDKVYNWPAAAMYPIVDIEPPYVNAPHYKDQQNQELRERNYATFIRGGAGINFGHEKWWPHGVTGLFDGGPGWLNVLSEAPQFDAKYAWTILDAYVTDPAWMPDAGTFLKSGLGSGDDQAASGYSSGAALVYFPTSRPVTIDTTKIARGSNVRLRWYDPTSGDSTIIAESEPKASDRSVTYPSKRHADGFNDWVLVAEGH</sequence>
<dbReference type="SUPFAM" id="SSF51445">
    <property type="entry name" value="(Trans)glycosidases"/>
    <property type="match status" value="1"/>
</dbReference>
<dbReference type="PANTHER" id="PTHR37836:SF2">
    <property type="entry name" value="DUF4038 DOMAIN-CONTAINING PROTEIN"/>
    <property type="match status" value="1"/>
</dbReference>
<protein>
    <submittedName>
        <fullName evidence="4">DUF4038 domain-containing protein</fullName>
    </submittedName>
</protein>
<reference evidence="4 5" key="1">
    <citation type="submission" date="2018-11" db="EMBL/GenBank/DDBJ databases">
        <title>Bradyrhizobium sp. nov., isolated from effective nodules of peanut in China.</title>
        <authorList>
            <person name="Li Y."/>
        </authorList>
    </citation>
    <scope>NUCLEOTIDE SEQUENCE [LARGE SCALE GENOMIC DNA]</scope>
    <source>
        <strain evidence="4 5">CCBAU 51770</strain>
    </source>
</reference>
<dbReference type="RefSeq" id="WP_128956898.1">
    <property type="nucleotide sequence ID" value="NZ_RKMK01000050.1"/>
</dbReference>
<dbReference type="Proteomes" id="UP000290174">
    <property type="component" value="Unassembled WGS sequence"/>
</dbReference>
<keyword evidence="1" id="KW-0732">Signal</keyword>
<gene>
    <name evidence="4" type="ORF">EAS61_34050</name>
</gene>
<dbReference type="Pfam" id="PF13204">
    <property type="entry name" value="Apiosidase"/>
    <property type="match status" value="1"/>
</dbReference>
<evidence type="ECO:0000313" key="4">
    <source>
        <dbReference type="EMBL" id="RXG86147.1"/>
    </source>
</evidence>
<organism evidence="4 5">
    <name type="scientific">Bradyrhizobium zhanjiangense</name>
    <dbReference type="NCBI Taxonomy" id="1325107"/>
    <lineage>
        <taxon>Bacteria</taxon>
        <taxon>Pseudomonadati</taxon>
        <taxon>Pseudomonadota</taxon>
        <taxon>Alphaproteobacteria</taxon>
        <taxon>Hyphomicrobiales</taxon>
        <taxon>Nitrobacteraceae</taxon>
        <taxon>Bradyrhizobium</taxon>
    </lineage>
</organism>
<feature type="domain" description="Putative collagen-binding" evidence="2">
    <location>
        <begin position="393"/>
        <end position="466"/>
    </location>
</feature>
<feature type="chain" id="PRO_5020499055" evidence="1">
    <location>
        <begin position="27"/>
        <end position="469"/>
    </location>
</feature>
<evidence type="ECO:0000259" key="2">
    <source>
        <dbReference type="Pfam" id="PF12904"/>
    </source>
</evidence>
<evidence type="ECO:0000313" key="5">
    <source>
        <dbReference type="Proteomes" id="UP000290174"/>
    </source>
</evidence>
<dbReference type="AlphaFoldDB" id="A0A4Q0QAE7"/>
<evidence type="ECO:0000256" key="1">
    <source>
        <dbReference type="SAM" id="SignalP"/>
    </source>
</evidence>
<comment type="caution">
    <text evidence="4">The sequence shown here is derived from an EMBL/GenBank/DDBJ whole genome shotgun (WGS) entry which is preliminary data.</text>
</comment>
<dbReference type="EMBL" id="RKMK01000050">
    <property type="protein sequence ID" value="RXG86147.1"/>
    <property type="molecule type" value="Genomic_DNA"/>
</dbReference>
<proteinExistence type="predicted"/>
<evidence type="ECO:0000259" key="3">
    <source>
        <dbReference type="Pfam" id="PF13204"/>
    </source>
</evidence>
<dbReference type="InterPro" id="IPR017853">
    <property type="entry name" value="GH"/>
</dbReference>
<dbReference type="PANTHER" id="PTHR37836">
    <property type="entry name" value="LMO1036 PROTEIN"/>
    <property type="match status" value="1"/>
</dbReference>
<feature type="domain" description="Apiosidase-like catalytic" evidence="3">
    <location>
        <begin position="43"/>
        <end position="329"/>
    </location>
</feature>